<evidence type="ECO:0000259" key="13">
    <source>
        <dbReference type="Pfam" id="PF01467"/>
    </source>
</evidence>
<protein>
    <recommendedName>
        <fullName evidence="11">Probable nicotinate-nucleotide adenylyltransferase</fullName>
        <ecNumber evidence="11">2.7.7.18</ecNumber>
    </recommendedName>
    <alternativeName>
        <fullName evidence="11">Deamido-NAD(+) diphosphorylase</fullName>
    </alternativeName>
    <alternativeName>
        <fullName evidence="11">Deamido-NAD(+) pyrophosphorylase</fullName>
    </alternativeName>
    <alternativeName>
        <fullName evidence="11">Nicotinate mononucleotide adenylyltransferase</fullName>
        <shortName evidence="11">NaMN adenylyltransferase</shortName>
    </alternativeName>
</protein>
<accession>A0AAU7JDA7</accession>
<dbReference type="GO" id="GO:0009435">
    <property type="term" value="P:NAD+ biosynthetic process"/>
    <property type="evidence" value="ECO:0007669"/>
    <property type="project" value="UniProtKB-UniRule"/>
</dbReference>
<dbReference type="RefSeq" id="WP_406855217.1">
    <property type="nucleotide sequence ID" value="NZ_CP157484.1"/>
</dbReference>
<evidence type="ECO:0000256" key="3">
    <source>
        <dbReference type="ARBA" id="ARBA00009014"/>
    </source>
</evidence>
<keyword evidence="7 11" id="KW-0547">Nucleotide-binding</keyword>
<feature type="domain" description="Cytidyltransferase-like" evidence="13">
    <location>
        <begin position="30"/>
        <end position="209"/>
    </location>
</feature>
<comment type="pathway">
    <text evidence="2 11">Cofactor biosynthesis; NAD(+) biosynthesis; deamido-NAD(+) from nicotinate D-ribonucleotide: step 1/1.</text>
</comment>
<evidence type="ECO:0000256" key="5">
    <source>
        <dbReference type="ARBA" id="ARBA00022679"/>
    </source>
</evidence>
<dbReference type="HAMAP" id="MF_00244">
    <property type="entry name" value="NaMN_adenylyltr"/>
    <property type="match status" value="1"/>
</dbReference>
<dbReference type="NCBIfam" id="NF000845">
    <property type="entry name" value="PRK00071.2-4"/>
    <property type="match status" value="1"/>
</dbReference>
<evidence type="ECO:0000256" key="2">
    <source>
        <dbReference type="ARBA" id="ARBA00005019"/>
    </source>
</evidence>
<proteinExistence type="inferred from homology"/>
<dbReference type="CDD" id="cd02165">
    <property type="entry name" value="NMNAT"/>
    <property type="match status" value="1"/>
</dbReference>
<dbReference type="EMBL" id="CP157484">
    <property type="protein sequence ID" value="XBO38377.1"/>
    <property type="molecule type" value="Genomic_DNA"/>
</dbReference>
<keyword evidence="9 11" id="KW-0520">NAD</keyword>
<dbReference type="InterPro" id="IPR014729">
    <property type="entry name" value="Rossmann-like_a/b/a_fold"/>
</dbReference>
<comment type="catalytic activity">
    <reaction evidence="10 11">
        <text>nicotinate beta-D-ribonucleotide + ATP + H(+) = deamido-NAD(+) + diphosphate</text>
        <dbReference type="Rhea" id="RHEA:22860"/>
        <dbReference type="ChEBI" id="CHEBI:15378"/>
        <dbReference type="ChEBI" id="CHEBI:30616"/>
        <dbReference type="ChEBI" id="CHEBI:33019"/>
        <dbReference type="ChEBI" id="CHEBI:57502"/>
        <dbReference type="ChEBI" id="CHEBI:58437"/>
        <dbReference type="EC" id="2.7.7.18"/>
    </reaction>
</comment>
<dbReference type="Pfam" id="PF01467">
    <property type="entry name" value="CTP_transf_like"/>
    <property type="match status" value="1"/>
</dbReference>
<evidence type="ECO:0000256" key="12">
    <source>
        <dbReference type="SAM" id="MobiDB-lite"/>
    </source>
</evidence>
<dbReference type="NCBIfam" id="NF000843">
    <property type="entry name" value="PRK00071.2-2"/>
    <property type="match status" value="1"/>
</dbReference>
<dbReference type="AlphaFoldDB" id="A0AAU7JDA7"/>
<feature type="region of interest" description="Disordered" evidence="12">
    <location>
        <begin position="205"/>
        <end position="225"/>
    </location>
</feature>
<sequence length="225" mass="24462">MRVEGPLVQPRTTGPLPSLPRHAPGMRIGLLGGSFNPAHHGHLLASETALRRMGLDRVWWIVTPGNPLKDNAGLPPLRERMAAARAVARDPRIDVTGFEAAIGTRFTHDTLAYLGRRCPGVNFVWLMGADNLANFHRWQRWRLIAGLMPIAVIDRPGSTLKASRSAAAVALARHRLDESDAGLLPGAATPAWTFLHGRRSPLSSTALRRQRAQANPPAPSCAEKD</sequence>
<evidence type="ECO:0000256" key="10">
    <source>
        <dbReference type="ARBA" id="ARBA00048721"/>
    </source>
</evidence>
<dbReference type="PANTHER" id="PTHR39321:SF3">
    <property type="entry name" value="PHOSPHOPANTETHEINE ADENYLYLTRANSFERASE"/>
    <property type="match status" value="1"/>
</dbReference>
<dbReference type="NCBIfam" id="TIGR00482">
    <property type="entry name" value="nicotinate (nicotinamide) nucleotide adenylyltransferase"/>
    <property type="match status" value="1"/>
</dbReference>
<keyword evidence="8 11" id="KW-0067">ATP-binding</keyword>
<evidence type="ECO:0000256" key="11">
    <source>
        <dbReference type="HAMAP-Rule" id="MF_00244"/>
    </source>
</evidence>
<organism evidence="14">
    <name type="scientific">Alsobacter sp. KACC 23698</name>
    <dbReference type="NCBI Taxonomy" id="3149229"/>
    <lineage>
        <taxon>Bacteria</taxon>
        <taxon>Pseudomonadati</taxon>
        <taxon>Pseudomonadota</taxon>
        <taxon>Alphaproteobacteria</taxon>
        <taxon>Hyphomicrobiales</taxon>
        <taxon>Alsobacteraceae</taxon>
        <taxon>Alsobacter</taxon>
    </lineage>
</organism>
<evidence type="ECO:0000313" key="14">
    <source>
        <dbReference type="EMBL" id="XBO38377.1"/>
    </source>
</evidence>
<dbReference type="Gene3D" id="3.40.50.620">
    <property type="entry name" value="HUPs"/>
    <property type="match status" value="1"/>
</dbReference>
<reference evidence="14" key="1">
    <citation type="submission" date="2024-05" db="EMBL/GenBank/DDBJ databases">
        <authorList>
            <person name="Kim S."/>
            <person name="Heo J."/>
            <person name="Choi H."/>
            <person name="Choi Y."/>
            <person name="Kwon S.-W."/>
            <person name="Kim Y."/>
        </authorList>
    </citation>
    <scope>NUCLEOTIDE SEQUENCE</scope>
    <source>
        <strain evidence="14">KACC 23698</strain>
    </source>
</reference>
<comment type="similarity">
    <text evidence="3 11">Belongs to the NadD family.</text>
</comment>
<feature type="region of interest" description="Disordered" evidence="12">
    <location>
        <begin position="1"/>
        <end position="21"/>
    </location>
</feature>
<evidence type="ECO:0000256" key="4">
    <source>
        <dbReference type="ARBA" id="ARBA00022642"/>
    </source>
</evidence>
<dbReference type="GO" id="GO:0004515">
    <property type="term" value="F:nicotinate-nucleotide adenylyltransferase activity"/>
    <property type="evidence" value="ECO:0007669"/>
    <property type="project" value="UniProtKB-UniRule"/>
</dbReference>
<dbReference type="InterPro" id="IPR004821">
    <property type="entry name" value="Cyt_trans-like"/>
</dbReference>
<evidence type="ECO:0000256" key="7">
    <source>
        <dbReference type="ARBA" id="ARBA00022741"/>
    </source>
</evidence>
<comment type="function">
    <text evidence="1 11">Catalyzes the reversible adenylation of nicotinate mononucleotide (NaMN) to nicotinic acid adenine dinucleotide (NaAD).</text>
</comment>
<dbReference type="InterPro" id="IPR005248">
    <property type="entry name" value="NadD/NMNAT"/>
</dbReference>
<name>A0AAU7JDA7_9HYPH</name>
<evidence type="ECO:0000256" key="1">
    <source>
        <dbReference type="ARBA" id="ARBA00002324"/>
    </source>
</evidence>
<evidence type="ECO:0000256" key="9">
    <source>
        <dbReference type="ARBA" id="ARBA00023027"/>
    </source>
</evidence>
<keyword evidence="4 11" id="KW-0662">Pyridine nucleotide biosynthesis</keyword>
<gene>
    <name evidence="11" type="primary">nadD</name>
    <name evidence="14" type="ORF">ABEG18_22160</name>
</gene>
<dbReference type="PANTHER" id="PTHR39321">
    <property type="entry name" value="NICOTINATE-NUCLEOTIDE ADENYLYLTRANSFERASE-RELATED"/>
    <property type="match status" value="1"/>
</dbReference>
<dbReference type="SUPFAM" id="SSF52374">
    <property type="entry name" value="Nucleotidylyl transferase"/>
    <property type="match status" value="1"/>
</dbReference>
<evidence type="ECO:0000256" key="8">
    <source>
        <dbReference type="ARBA" id="ARBA00022840"/>
    </source>
</evidence>
<dbReference type="EC" id="2.7.7.18" evidence="11"/>
<keyword evidence="5 11" id="KW-0808">Transferase</keyword>
<evidence type="ECO:0000256" key="6">
    <source>
        <dbReference type="ARBA" id="ARBA00022695"/>
    </source>
</evidence>
<dbReference type="GO" id="GO:0005524">
    <property type="term" value="F:ATP binding"/>
    <property type="evidence" value="ECO:0007669"/>
    <property type="project" value="UniProtKB-KW"/>
</dbReference>
<keyword evidence="6 11" id="KW-0548">Nucleotidyltransferase</keyword>